<organism evidence="2 3">
    <name type="scientific">Arctia plantaginis</name>
    <name type="common">Wood tiger moth</name>
    <name type="synonym">Phalaena plantaginis</name>
    <dbReference type="NCBI Taxonomy" id="874455"/>
    <lineage>
        <taxon>Eukaryota</taxon>
        <taxon>Metazoa</taxon>
        <taxon>Ecdysozoa</taxon>
        <taxon>Arthropoda</taxon>
        <taxon>Hexapoda</taxon>
        <taxon>Insecta</taxon>
        <taxon>Pterygota</taxon>
        <taxon>Neoptera</taxon>
        <taxon>Endopterygota</taxon>
        <taxon>Lepidoptera</taxon>
        <taxon>Glossata</taxon>
        <taxon>Ditrysia</taxon>
        <taxon>Noctuoidea</taxon>
        <taxon>Erebidae</taxon>
        <taxon>Arctiinae</taxon>
        <taxon>Arctia</taxon>
    </lineage>
</organism>
<accession>A0A8S1BVG1</accession>
<evidence type="ECO:0000256" key="1">
    <source>
        <dbReference type="SAM" id="MobiDB-lite"/>
    </source>
</evidence>
<dbReference type="Proteomes" id="UP000494106">
    <property type="component" value="Unassembled WGS sequence"/>
</dbReference>
<dbReference type="EMBL" id="CADEBC010000858">
    <property type="protein sequence ID" value="CAB3261178.1"/>
    <property type="molecule type" value="Genomic_DNA"/>
</dbReference>
<feature type="region of interest" description="Disordered" evidence="1">
    <location>
        <begin position="472"/>
        <end position="508"/>
    </location>
</feature>
<feature type="region of interest" description="Disordered" evidence="1">
    <location>
        <begin position="520"/>
        <end position="556"/>
    </location>
</feature>
<feature type="compositionally biased region" description="Basic and acidic residues" evidence="1">
    <location>
        <begin position="496"/>
        <end position="508"/>
    </location>
</feature>
<comment type="caution">
    <text evidence="2">The sequence shown here is derived from an EMBL/GenBank/DDBJ whole genome shotgun (WGS) entry which is preliminary data.</text>
</comment>
<gene>
    <name evidence="2" type="ORF">APLA_LOCUS17684</name>
</gene>
<dbReference type="PRINTS" id="PR01217">
    <property type="entry name" value="PRICHEXTENSN"/>
</dbReference>
<protein>
    <submittedName>
        <fullName evidence="2">Uncharacterized protein</fullName>
    </submittedName>
</protein>
<reference evidence="2 3" key="1">
    <citation type="submission" date="2020-04" db="EMBL/GenBank/DDBJ databases">
        <authorList>
            <person name="Wallbank WR R."/>
            <person name="Pardo Diaz C."/>
            <person name="Kozak K."/>
            <person name="Martin S."/>
            <person name="Jiggins C."/>
            <person name="Moest M."/>
            <person name="Warren A I."/>
            <person name="Byers J.R.P. K."/>
            <person name="Montejo-Kovacevich G."/>
            <person name="Yen C E."/>
        </authorList>
    </citation>
    <scope>NUCLEOTIDE SEQUENCE [LARGE SCALE GENOMIC DNA]</scope>
</reference>
<evidence type="ECO:0000313" key="3">
    <source>
        <dbReference type="Proteomes" id="UP000494106"/>
    </source>
</evidence>
<proteinExistence type="predicted"/>
<evidence type="ECO:0000313" key="2">
    <source>
        <dbReference type="EMBL" id="CAB3261178.1"/>
    </source>
</evidence>
<dbReference type="AlphaFoldDB" id="A0A8S1BVG1"/>
<name>A0A8S1BVG1_ARCPL</name>
<feature type="compositionally biased region" description="Pro residues" evidence="1">
    <location>
        <begin position="106"/>
        <end position="123"/>
    </location>
</feature>
<feature type="compositionally biased region" description="Pro residues" evidence="1">
    <location>
        <begin position="192"/>
        <end position="227"/>
    </location>
</feature>
<feature type="region of interest" description="Disordered" evidence="1">
    <location>
        <begin position="61"/>
        <end position="250"/>
    </location>
</feature>
<sequence>MDEELDMIYFRNLYRSSSDSVLTTNSVLERISSLQQQVSEQTLAPHVSTTLHRNRSSLHAAGQGALGGSMTSLSSPTPPAHSPAPSLSTSDLCERPRVSHGKPNLAPKPPAPAPDTRPSPPPKKLLTNGKIAGRTQSMRVPRSPPASPSSPQTGGTRPFNLPPAPVNPPIGTKNPASHFGTLRAPRGMRPPGVCPPPPPGAPPPPPPPGAPPPPPPARHAQPPPPPPPHHRHPTLNGDEAPAPPVRGSSKRDLEARFADLFNPPSLFPNPDPFMRIAKGYSSATVAVSKAQAPPPPLRVPLDACTAHLVPDAHPAHALLSVAHALLCPANTLAAPVLTNLKPDPDLTVLPIDEITMPEEDVSDLQDVFDAINKLCETMRTSTYEATEAETIEEPTVIEEIEEVVEVIETVDITKIVECEEKLASPTEVDVRIVDAYRAEHWSDALSPPEEEETEQAQAAVEPVSEMYYTASSEVSLLSEGEAPEKAPVDEDAVPQEQEREDKESRKECVIAGHVAAMRERFESMTRENTPCPDLARSTSPTFDVFRNITPSPDRLG</sequence>
<dbReference type="OrthoDB" id="5877983at2759"/>
<keyword evidence="3" id="KW-1185">Reference proteome</keyword>